<dbReference type="InterPro" id="IPR051532">
    <property type="entry name" value="Ester_Hydrolysis_Enzymes"/>
</dbReference>
<reference evidence="2" key="2">
    <citation type="submission" date="2021-08" db="EMBL/GenBank/DDBJ databases">
        <authorList>
            <person name="Dalcin Martins P."/>
        </authorList>
    </citation>
    <scope>NUCLEOTIDE SEQUENCE</scope>
    <source>
        <strain evidence="2">MAG_39</strain>
    </source>
</reference>
<evidence type="ECO:0000259" key="1">
    <source>
        <dbReference type="Pfam" id="PF13472"/>
    </source>
</evidence>
<dbReference type="InterPro" id="IPR036514">
    <property type="entry name" value="SGNH_hydro_sf"/>
</dbReference>
<gene>
    <name evidence="2" type="ORF">K8I29_16550</name>
</gene>
<dbReference type="Proteomes" id="UP000705867">
    <property type="component" value="Unassembled WGS sequence"/>
</dbReference>
<dbReference type="InterPro" id="IPR013830">
    <property type="entry name" value="SGNH_hydro"/>
</dbReference>
<name>A0A953M2L4_9BACT</name>
<accession>A0A953M2L4</accession>
<reference evidence="2" key="1">
    <citation type="journal article" date="2021" name="bioRxiv">
        <title>Unraveling nitrogen, sulfur and carbon metabolic pathways and microbial community transcriptional responses to substrate deprivation and toxicity stresses in a bioreactor mimicking anoxic brackish coastal sediment conditions.</title>
        <authorList>
            <person name="Martins P.D."/>
            <person name="Echeveste M.J."/>
            <person name="Arshad A."/>
            <person name="Kurth J."/>
            <person name="Ouboter H."/>
            <person name="Jetten M.S.M."/>
            <person name="Welte C.U."/>
        </authorList>
    </citation>
    <scope>NUCLEOTIDE SEQUENCE</scope>
    <source>
        <strain evidence="2">MAG_39</strain>
    </source>
</reference>
<evidence type="ECO:0000313" key="2">
    <source>
        <dbReference type="EMBL" id="MBZ0157807.1"/>
    </source>
</evidence>
<dbReference type="AlphaFoldDB" id="A0A953M2L4"/>
<dbReference type="PANTHER" id="PTHR30383">
    <property type="entry name" value="THIOESTERASE 1/PROTEASE 1/LYSOPHOSPHOLIPASE L1"/>
    <property type="match status" value="1"/>
</dbReference>
<dbReference type="SUPFAM" id="SSF52266">
    <property type="entry name" value="SGNH hydrolase"/>
    <property type="match status" value="1"/>
</dbReference>
<dbReference type="PANTHER" id="PTHR30383:SF5">
    <property type="entry name" value="SGNH HYDROLASE-TYPE ESTERASE DOMAIN-CONTAINING PROTEIN"/>
    <property type="match status" value="1"/>
</dbReference>
<feature type="domain" description="SGNH hydrolase-type esterase" evidence="1">
    <location>
        <begin position="9"/>
        <end position="164"/>
    </location>
</feature>
<sequence length="173" mass="19851">MRETKNIVFLGDSLTEYFDWQQRFPEHHVINLGIAGETVDGLLERMDRVLLAIHDPDIVFVMSGINNIAMEDYEIAGPCKQVINKLVSSYERAVIVVQSILPVELSWVDNRVIQEINRSLREIALDYRAEYLDLYPLFLDPSGKPDRSLLLGDGVHLSEKGYEVWSRAVEDFL</sequence>
<dbReference type="Pfam" id="PF13472">
    <property type="entry name" value="Lipase_GDSL_2"/>
    <property type="match status" value="1"/>
</dbReference>
<organism evidence="2 3">
    <name type="scientific">Candidatus Nitrobium versatile</name>
    <dbReference type="NCBI Taxonomy" id="2884831"/>
    <lineage>
        <taxon>Bacteria</taxon>
        <taxon>Pseudomonadati</taxon>
        <taxon>Nitrospirota</taxon>
        <taxon>Nitrospiria</taxon>
        <taxon>Nitrospirales</taxon>
        <taxon>Nitrospiraceae</taxon>
        <taxon>Candidatus Nitrobium</taxon>
    </lineage>
</organism>
<dbReference type="Gene3D" id="3.40.50.1110">
    <property type="entry name" value="SGNH hydrolase"/>
    <property type="match status" value="1"/>
</dbReference>
<comment type="caution">
    <text evidence="2">The sequence shown here is derived from an EMBL/GenBank/DDBJ whole genome shotgun (WGS) entry which is preliminary data.</text>
</comment>
<evidence type="ECO:0000313" key="3">
    <source>
        <dbReference type="Proteomes" id="UP000705867"/>
    </source>
</evidence>
<protein>
    <submittedName>
        <fullName evidence="2">GDSL family lipase</fullName>
    </submittedName>
</protein>
<dbReference type="EMBL" id="JAIOIV010000128">
    <property type="protein sequence ID" value="MBZ0157807.1"/>
    <property type="molecule type" value="Genomic_DNA"/>
</dbReference>
<proteinExistence type="predicted"/>
<dbReference type="GO" id="GO:0004622">
    <property type="term" value="F:phosphatidylcholine lysophospholipase activity"/>
    <property type="evidence" value="ECO:0007669"/>
    <property type="project" value="TreeGrafter"/>
</dbReference>